<name>A0A0H5PXM0_9ZZZZ</name>
<reference evidence="2" key="2">
    <citation type="submission" date="2015-07" db="EMBL/GenBank/DDBJ databases">
        <title>Plasmids, circular viruses and viroids from rat gut.</title>
        <authorList>
            <person name="Jorgensen T.J."/>
            <person name="Hansen M.A."/>
            <person name="Xu Z."/>
            <person name="Tabak M.A."/>
            <person name="Sorensen S.J."/>
            <person name="Hansen L.H."/>
        </authorList>
    </citation>
    <scope>NUCLEOTIDE SEQUENCE</scope>
    <source>
        <strain evidence="2">RGRH0230</strain>
    </source>
</reference>
<dbReference type="InterPro" id="IPR012337">
    <property type="entry name" value="RNaseH-like_sf"/>
</dbReference>
<dbReference type="GO" id="GO:0006313">
    <property type="term" value="P:DNA transposition"/>
    <property type="evidence" value="ECO:0007669"/>
    <property type="project" value="InterPro"/>
</dbReference>
<organism evidence="2">
    <name type="scientific">uncultured prokaryote</name>
    <dbReference type="NCBI Taxonomy" id="198431"/>
    <lineage>
        <taxon>unclassified sequences</taxon>
        <taxon>environmental samples</taxon>
    </lineage>
</organism>
<dbReference type="GO" id="GO:0003677">
    <property type="term" value="F:DNA binding"/>
    <property type="evidence" value="ECO:0007669"/>
    <property type="project" value="InterPro"/>
</dbReference>
<accession>A0A0H5PXM0</accession>
<feature type="domain" description="Transposase IS4-like" evidence="1">
    <location>
        <begin position="178"/>
        <end position="347"/>
    </location>
</feature>
<evidence type="ECO:0000259" key="1">
    <source>
        <dbReference type="Pfam" id="PF01609"/>
    </source>
</evidence>
<dbReference type="AlphaFoldDB" id="A0A0H5PXM0"/>
<dbReference type="Pfam" id="PF01609">
    <property type="entry name" value="DDE_Tnp_1"/>
    <property type="match status" value="1"/>
</dbReference>
<proteinExistence type="predicted"/>
<dbReference type="EMBL" id="LN852903">
    <property type="protein sequence ID" value="CRY94313.1"/>
    <property type="molecule type" value="Genomic_DNA"/>
</dbReference>
<dbReference type="GO" id="GO:0004803">
    <property type="term" value="F:transposase activity"/>
    <property type="evidence" value="ECO:0007669"/>
    <property type="project" value="InterPro"/>
</dbReference>
<evidence type="ECO:0000313" key="2">
    <source>
        <dbReference type="EMBL" id="CRY94313.1"/>
    </source>
</evidence>
<protein>
    <recommendedName>
        <fullName evidence="1">Transposase IS4-like domain-containing protein</fullName>
    </recommendedName>
</protein>
<dbReference type="InterPro" id="IPR002559">
    <property type="entry name" value="Transposase_11"/>
</dbReference>
<reference evidence="2" key="1">
    <citation type="submission" date="2015-06" db="EMBL/GenBank/DDBJ databases">
        <authorList>
            <person name="Joergensen T."/>
        </authorList>
    </citation>
    <scope>NUCLEOTIDE SEQUENCE</scope>
    <source>
        <strain evidence="2">RGRH0230</strain>
    </source>
</reference>
<dbReference type="SUPFAM" id="SSF53098">
    <property type="entry name" value="Ribonuclease H-like"/>
    <property type="match status" value="1"/>
</dbReference>
<sequence>MTKETLLMQYQSECLSALKSVANIHKPFEKAFMDTMKLFMAIPDRINFLQLGRYGCFSEQTYRNLFKHETFDWFSLNESIISKHLTGKRKAIAIDPSYIPKSGKKTPWIGYFWSGCAGEYKRGLEIMGIGVIDIDNHECMTLGSIQTPDCKTLDNMGKNLVDWYSCYLISRKDKLQSLSRTVVADAFFSKETFITPMCENGFHVISRFRNDVVLYYPTLEQKTGKRGHPKWFDGRIDFANLDLTRCKEYEVNKGKLYGLRVYAKALKRYVSLAIWYPMDGKTDKWQLYFSTDDSMDGREVLDYYRTRFQLEFCFRDGKQHAGITNCQSTDFRKLDFHFNASLAAVNLAKAACKRLGITYSISSCKSFIHNAYMLERFICVFGISPDPQVIDKLFKELILFTARAA</sequence>